<dbReference type="InterPro" id="IPR053468">
    <property type="entry name" value="ComGE-like"/>
</dbReference>
<proteinExistence type="predicted"/>
<keyword evidence="1" id="KW-1133">Transmembrane helix</keyword>
<accession>A0ABY9LIT2</accession>
<dbReference type="EMBL" id="CP110509">
    <property type="protein sequence ID" value="WMB28772.1"/>
    <property type="molecule type" value="Genomic_DNA"/>
</dbReference>
<gene>
    <name evidence="2" type="primary">comGE</name>
    <name evidence="2" type="ORF">N1496_04835</name>
</gene>
<dbReference type="Proteomes" id="UP001238096">
    <property type="component" value="Chromosome"/>
</dbReference>
<dbReference type="Pfam" id="PF11773">
    <property type="entry name" value="ComGE"/>
    <property type="match status" value="1"/>
</dbReference>
<keyword evidence="1" id="KW-0812">Transmembrane</keyword>
<keyword evidence="1" id="KW-0472">Membrane</keyword>
<feature type="transmembrane region" description="Helical" evidence="1">
    <location>
        <begin position="12"/>
        <end position="35"/>
    </location>
</feature>
<protein>
    <submittedName>
        <fullName evidence="2">Competence type IV pilus minor pilin ComGE</fullName>
    </submittedName>
</protein>
<dbReference type="NCBIfam" id="NF041013">
    <property type="entry name" value="T4P_ComGE"/>
    <property type="match status" value="1"/>
</dbReference>
<evidence type="ECO:0000313" key="3">
    <source>
        <dbReference type="Proteomes" id="UP001238096"/>
    </source>
</evidence>
<evidence type="ECO:0000256" key="1">
    <source>
        <dbReference type="SAM" id="Phobius"/>
    </source>
</evidence>
<reference evidence="3" key="1">
    <citation type="submission" date="2022-10" db="EMBL/GenBank/DDBJ databases">
        <title>Streptococcus didelphis as causative of fatal infections in opossums (Didelphis albiventris).</title>
        <authorList>
            <person name="Breyer G.M."/>
            <person name="Da Silva M.E.R.J."/>
            <person name="Siqueira F.M."/>
        </authorList>
    </citation>
    <scope>NUCLEOTIDE SEQUENCE [LARGE SCALE GENOMIC DNA]</scope>
    <source>
        <strain evidence="3">LBVP101/21</strain>
    </source>
</reference>
<dbReference type="RefSeq" id="WP_018367010.1">
    <property type="nucleotide sequence ID" value="NZ_CP104407.1"/>
</dbReference>
<sequence>MEHIKKQGVKAYILLESLFALAILIFIVSVLLAAFKENQAFINHARHKEEVLTAALMAVQTNQESLTINGCQIQVIRSQDDIRIIENGKEIFTVEISQP</sequence>
<name>A0ABY9LIT2_9STRE</name>
<dbReference type="InterPro" id="IPR021749">
    <property type="entry name" value="ComGE"/>
</dbReference>
<evidence type="ECO:0000313" key="2">
    <source>
        <dbReference type="EMBL" id="WMB28772.1"/>
    </source>
</evidence>
<organism evidence="2 3">
    <name type="scientific">Streptococcus didelphis</name>
    <dbReference type="NCBI Taxonomy" id="102886"/>
    <lineage>
        <taxon>Bacteria</taxon>
        <taxon>Bacillati</taxon>
        <taxon>Bacillota</taxon>
        <taxon>Bacilli</taxon>
        <taxon>Lactobacillales</taxon>
        <taxon>Streptococcaceae</taxon>
        <taxon>Streptococcus</taxon>
    </lineage>
</organism>
<keyword evidence="3" id="KW-1185">Reference proteome</keyword>